<evidence type="ECO:0000313" key="3">
    <source>
        <dbReference type="Proteomes" id="UP000307173"/>
    </source>
</evidence>
<dbReference type="OrthoDB" id="10266265at2759"/>
<comment type="similarity">
    <text evidence="1">Belongs to the STXBP/unc-18/SEC1 family.</text>
</comment>
<dbReference type="Gene3D" id="3.40.50.1910">
    <property type="match status" value="1"/>
</dbReference>
<dbReference type="PIRSF" id="PIRSF005715">
    <property type="entry name" value="VPS45_Sec1"/>
    <property type="match status" value="1"/>
</dbReference>
<dbReference type="Pfam" id="PF00995">
    <property type="entry name" value="Sec1"/>
    <property type="match status" value="1"/>
</dbReference>
<dbReference type="InterPro" id="IPR036045">
    <property type="entry name" value="Sec1-like_sf"/>
</dbReference>
<dbReference type="SUPFAM" id="SSF56815">
    <property type="entry name" value="Sec1/munc18-like (SM) proteins"/>
    <property type="match status" value="1"/>
</dbReference>
<dbReference type="EMBL" id="SELW01000684">
    <property type="protein sequence ID" value="TID12965.1"/>
    <property type="molecule type" value="Genomic_DNA"/>
</dbReference>
<evidence type="ECO:0008006" key="4">
    <source>
        <dbReference type="Google" id="ProtNLM"/>
    </source>
</evidence>
<keyword evidence="3" id="KW-1185">Reference proteome</keyword>
<dbReference type="InterPro" id="IPR001619">
    <property type="entry name" value="Sec1-like"/>
</dbReference>
<dbReference type="Gene3D" id="3.90.830.10">
    <property type="entry name" value="Syntaxin Binding Protein 1, Chain A, domain 2"/>
    <property type="match status" value="1"/>
</dbReference>
<dbReference type="Gene3D" id="1.25.40.60">
    <property type="match status" value="1"/>
</dbReference>
<comment type="caution">
    <text evidence="2">The sequence shown here is derived from an EMBL/GenBank/DDBJ whole genome shotgun (WGS) entry which is preliminary data.</text>
</comment>
<name>A0A4T0WUD4_9ASCO</name>
<dbReference type="STRING" id="52247.A0A4T0WUD4"/>
<dbReference type="InterPro" id="IPR027482">
    <property type="entry name" value="Sec1-like_dom2"/>
</dbReference>
<proteinExistence type="inferred from homology"/>
<evidence type="ECO:0000313" key="2">
    <source>
        <dbReference type="EMBL" id="TID12965.1"/>
    </source>
</evidence>
<reference evidence="2 3" key="1">
    <citation type="journal article" date="2019" name="Front. Genet.">
        <title>Whole-Genome Sequencing of the Opportunistic Yeast Pathogen Candida inconspicua Uncovers Its Hybrid Origin.</title>
        <authorList>
            <person name="Mixao V."/>
            <person name="Hansen A.P."/>
            <person name="Saus E."/>
            <person name="Boekhout T."/>
            <person name="Lass-Florl C."/>
            <person name="Gabaldon T."/>
        </authorList>
    </citation>
    <scope>NUCLEOTIDE SEQUENCE [LARGE SCALE GENOMIC DNA]</scope>
    <source>
        <strain evidence="2 3">CBS 180</strain>
    </source>
</reference>
<dbReference type="InterPro" id="IPR043127">
    <property type="entry name" value="Sec-1-like_dom3a"/>
</dbReference>
<dbReference type="Proteomes" id="UP000307173">
    <property type="component" value="Unassembled WGS sequence"/>
</dbReference>
<sequence length="585" mass="66775">MTTDLYAIGKEYIDRMLSADNVAGGRAIRVLLLDNSTAPIISLITTQSDLLKREIYLVDRLENDNRDQLRSLDCICFLKPSDYTITKLCDEIGHPRYSNYKIYFNDSISKSRLERLAESDDLEVVTSVIEIFQDYFTLNKRLYSATNIINPYSPQALQTWDQPSLESSAESILTLLLATNNKPGVIKYESNSKMAAKLANSVNYEITSNSQLFGQIEQPSSSQPLVLIMDRKNDPVTPLLFPWTYQSMINELLEISNANNTVDLSHLSNVSEELRTVVMNETQDQFYSKTMYMNFGDLSSKLKEYVDEYKHKTKTNSNISSIKDMKFFLENYPEYKKMSLNLSKHILLSSEIDKQIKIQRIWETSEFEQNMCHTADTSNHEEDVQQLHNFLFDSKNADGIPNKPISELGKLKLLGLYSLKYENYTNNQISHTLEKLNNPIFTRFINILLKYGGLKSRMNGEDGNVFIKKGGSTGPTNHVTALFHNFSKNNTDNAYMQHQPRLVSILDRIIKGKFVSNNFASIGGSSGEQQFRNIIVFMIGGICYEEVRHIDELNKTNDVNIIIGGTHTLNSKRFIGNLQDAGELW</sequence>
<dbReference type="AlphaFoldDB" id="A0A4T0WUD4"/>
<dbReference type="GO" id="GO:0016192">
    <property type="term" value="P:vesicle-mediated transport"/>
    <property type="evidence" value="ECO:0007669"/>
    <property type="project" value="InterPro"/>
</dbReference>
<dbReference type="Gene3D" id="3.40.50.2060">
    <property type="match status" value="1"/>
</dbReference>
<dbReference type="InterPro" id="IPR043154">
    <property type="entry name" value="Sec-1-like_dom1"/>
</dbReference>
<dbReference type="PANTHER" id="PTHR11679">
    <property type="entry name" value="VESICLE PROTEIN SORTING-ASSOCIATED"/>
    <property type="match status" value="1"/>
</dbReference>
<evidence type="ECO:0000256" key="1">
    <source>
        <dbReference type="ARBA" id="ARBA00009884"/>
    </source>
</evidence>
<accession>A0A4T0WUD4</accession>
<gene>
    <name evidence="2" type="ORF">CANINC_005064</name>
</gene>
<organism evidence="2 3">
    <name type="scientific">Pichia inconspicua</name>
    <dbReference type="NCBI Taxonomy" id="52247"/>
    <lineage>
        <taxon>Eukaryota</taxon>
        <taxon>Fungi</taxon>
        <taxon>Dikarya</taxon>
        <taxon>Ascomycota</taxon>
        <taxon>Saccharomycotina</taxon>
        <taxon>Pichiomycetes</taxon>
        <taxon>Pichiales</taxon>
        <taxon>Pichiaceae</taxon>
        <taxon>Pichia</taxon>
    </lineage>
</organism>
<protein>
    <recommendedName>
        <fullName evidence="4">Vacuolar protein sorting-associated protein 45</fullName>
    </recommendedName>
</protein>